<dbReference type="Proteomes" id="UP001551695">
    <property type="component" value="Unassembled WGS sequence"/>
</dbReference>
<sequence>MSTNRARFLIALTAAFTTTFAIEAQVASADSGIVPATDYGDGCVVDPADRSVTIDSLRSWCSLEQQTAIFSDASAGSVPRGVTNGWVVSPAAIHPIAPAFWTGKTFYTGGDGGYLMNQVTSAGFEGFRADVYTGPAITDGRPTWVLNYDASPIPQIYDEIREITPGLWFGYSWRRDTAPPTLLLTFALT</sequence>
<dbReference type="RefSeq" id="WP_357782251.1">
    <property type="nucleotide sequence ID" value="NZ_JBFAKC010000004.1"/>
</dbReference>
<name>A0ABV3FRK2_9NOCA</name>
<proteinExistence type="predicted"/>
<comment type="caution">
    <text evidence="2">The sequence shown here is derived from an EMBL/GenBank/DDBJ whole genome shotgun (WGS) entry which is preliminary data.</text>
</comment>
<feature type="chain" id="PRO_5046593421" evidence="1">
    <location>
        <begin position="22"/>
        <end position="189"/>
    </location>
</feature>
<evidence type="ECO:0000256" key="1">
    <source>
        <dbReference type="SAM" id="SignalP"/>
    </source>
</evidence>
<protein>
    <submittedName>
        <fullName evidence="2">Uncharacterized protein</fullName>
    </submittedName>
</protein>
<evidence type="ECO:0000313" key="3">
    <source>
        <dbReference type="Proteomes" id="UP001551695"/>
    </source>
</evidence>
<feature type="signal peptide" evidence="1">
    <location>
        <begin position="1"/>
        <end position="21"/>
    </location>
</feature>
<keyword evidence="1" id="KW-0732">Signal</keyword>
<evidence type="ECO:0000313" key="2">
    <source>
        <dbReference type="EMBL" id="MEV0708042.1"/>
    </source>
</evidence>
<accession>A0ABV3FRK2</accession>
<keyword evidence="3" id="KW-1185">Reference proteome</keyword>
<organism evidence="2 3">
    <name type="scientific">Nocardia aurea</name>
    <dbReference type="NCBI Taxonomy" id="2144174"/>
    <lineage>
        <taxon>Bacteria</taxon>
        <taxon>Bacillati</taxon>
        <taxon>Actinomycetota</taxon>
        <taxon>Actinomycetes</taxon>
        <taxon>Mycobacteriales</taxon>
        <taxon>Nocardiaceae</taxon>
        <taxon>Nocardia</taxon>
    </lineage>
</organism>
<dbReference type="EMBL" id="JBFAKC010000004">
    <property type="protein sequence ID" value="MEV0708042.1"/>
    <property type="molecule type" value="Genomic_DNA"/>
</dbReference>
<reference evidence="2 3" key="1">
    <citation type="submission" date="2024-06" db="EMBL/GenBank/DDBJ databases">
        <title>The Natural Products Discovery Center: Release of the First 8490 Sequenced Strains for Exploring Actinobacteria Biosynthetic Diversity.</title>
        <authorList>
            <person name="Kalkreuter E."/>
            <person name="Kautsar S.A."/>
            <person name="Yang D."/>
            <person name="Bader C.D."/>
            <person name="Teijaro C.N."/>
            <person name="Fluegel L."/>
            <person name="Davis C.M."/>
            <person name="Simpson J.R."/>
            <person name="Lauterbach L."/>
            <person name="Steele A.D."/>
            <person name="Gui C."/>
            <person name="Meng S."/>
            <person name="Li G."/>
            <person name="Viehrig K."/>
            <person name="Ye F."/>
            <person name="Su P."/>
            <person name="Kiefer A.F."/>
            <person name="Nichols A."/>
            <person name="Cepeda A.J."/>
            <person name="Yan W."/>
            <person name="Fan B."/>
            <person name="Jiang Y."/>
            <person name="Adhikari A."/>
            <person name="Zheng C.-J."/>
            <person name="Schuster L."/>
            <person name="Cowan T.M."/>
            <person name="Smanski M.J."/>
            <person name="Chevrette M.G."/>
            <person name="De Carvalho L.P.S."/>
            <person name="Shen B."/>
        </authorList>
    </citation>
    <scope>NUCLEOTIDE SEQUENCE [LARGE SCALE GENOMIC DNA]</scope>
    <source>
        <strain evidence="2 3">NPDC050403</strain>
    </source>
</reference>
<gene>
    <name evidence="2" type="ORF">AB0I48_10790</name>
</gene>